<dbReference type="Gene3D" id="1.25.40.280">
    <property type="entry name" value="alix/aip1 like domains"/>
    <property type="match status" value="2"/>
</dbReference>
<reference evidence="2 3" key="1">
    <citation type="journal article" date="2023" name="Plants (Basel)">
        <title>Bridging the Gap: Combining Genomics and Transcriptomics Approaches to Understand Stylosanthes scabra, an Orphan Legume from the Brazilian Caatinga.</title>
        <authorList>
            <person name="Ferreira-Neto J.R.C."/>
            <person name="da Silva M.D."/>
            <person name="Binneck E."/>
            <person name="de Melo N.F."/>
            <person name="da Silva R.H."/>
            <person name="de Melo A.L.T.M."/>
            <person name="Pandolfi V."/>
            <person name="Bustamante F.O."/>
            <person name="Brasileiro-Vidal A.C."/>
            <person name="Benko-Iseppon A.M."/>
        </authorList>
    </citation>
    <scope>NUCLEOTIDE SEQUENCE [LARGE SCALE GENOMIC DNA]</scope>
    <source>
        <tissue evidence="2">Leaves</tissue>
    </source>
</reference>
<protein>
    <recommendedName>
        <fullName evidence="1">BRO1 domain-containing protein</fullName>
    </recommendedName>
</protein>
<dbReference type="Proteomes" id="UP001341840">
    <property type="component" value="Unassembled WGS sequence"/>
</dbReference>
<dbReference type="EMBL" id="JASCZI010030652">
    <property type="protein sequence ID" value="MED6124120.1"/>
    <property type="molecule type" value="Genomic_DNA"/>
</dbReference>
<keyword evidence="3" id="KW-1185">Reference proteome</keyword>
<dbReference type="SMART" id="SM01041">
    <property type="entry name" value="BRO1"/>
    <property type="match status" value="1"/>
</dbReference>
<evidence type="ECO:0000313" key="2">
    <source>
        <dbReference type="EMBL" id="MED6124120.1"/>
    </source>
</evidence>
<dbReference type="InterPro" id="IPR004328">
    <property type="entry name" value="BRO1_dom"/>
</dbReference>
<name>A0ABU6RJM1_9FABA</name>
<organism evidence="2 3">
    <name type="scientific">Stylosanthes scabra</name>
    <dbReference type="NCBI Taxonomy" id="79078"/>
    <lineage>
        <taxon>Eukaryota</taxon>
        <taxon>Viridiplantae</taxon>
        <taxon>Streptophyta</taxon>
        <taxon>Embryophyta</taxon>
        <taxon>Tracheophyta</taxon>
        <taxon>Spermatophyta</taxon>
        <taxon>Magnoliopsida</taxon>
        <taxon>eudicotyledons</taxon>
        <taxon>Gunneridae</taxon>
        <taxon>Pentapetalae</taxon>
        <taxon>rosids</taxon>
        <taxon>fabids</taxon>
        <taxon>Fabales</taxon>
        <taxon>Fabaceae</taxon>
        <taxon>Papilionoideae</taxon>
        <taxon>50 kb inversion clade</taxon>
        <taxon>dalbergioids sensu lato</taxon>
        <taxon>Dalbergieae</taxon>
        <taxon>Pterocarpus clade</taxon>
        <taxon>Stylosanthes</taxon>
    </lineage>
</organism>
<proteinExistence type="predicted"/>
<gene>
    <name evidence="2" type="ORF">PIB30_056080</name>
</gene>
<dbReference type="PANTHER" id="PTHR23031:SF15">
    <property type="entry name" value="LD12055P"/>
    <property type="match status" value="1"/>
</dbReference>
<sequence length="554" mass="62580">MSNDNGKLLNPNPNPNPKRVLSIPVKKSNPVELHRPLRNLVATKYSESDAQKVESVLDILNKCRWSEEKSSPFPCNPIGASYCDLTTVLGRHLAMDAFNDAANFFLKLRNGFAMDISATLDLTFLVAESLHSLFSAQALELKLEQQLHNTNNALQQHRFAVLFELISKHYWRAFDLLLCDSAEEARQRRSSILPKSKRPKTFDVVQLFPLGRLLRGICVRTDQWIPKQQRIFLDLVLSEHSPFRITHGGILVAKPWDTPPLYPTNLAILSSSSSSDMLAIPLKKSEPLDLYDSLCNYFVLTYSESVAKSIEGFVKVLNKLRIEMQRDDLSLPIRRDCLIHYFKCLCMIETFFSMTTSPNPPIFVWYNAFSTQQDSFEHNIHLEKASVLFNLGALCTLIASSCDLTTIQGHHVAMDALSDASHWFLILPLEAEKVSATIDLSLECIQMLREIITVQIADLKRSPHCHSDGLSVAGYPVSLHYQKAYDLLTSGPLAENLVQSWIPQFLESKMKTSHVQTGPSDVTEQFISGIVRLNPCFKRDVKHHAWTFSPSLAL</sequence>
<evidence type="ECO:0000313" key="3">
    <source>
        <dbReference type="Proteomes" id="UP001341840"/>
    </source>
</evidence>
<comment type="caution">
    <text evidence="2">The sequence shown here is derived from an EMBL/GenBank/DDBJ whole genome shotgun (WGS) entry which is preliminary data.</text>
</comment>
<dbReference type="InterPro" id="IPR047138">
    <property type="entry name" value="RHPN1_2"/>
</dbReference>
<evidence type="ECO:0000259" key="1">
    <source>
        <dbReference type="PROSITE" id="PS51180"/>
    </source>
</evidence>
<dbReference type="InterPro" id="IPR038499">
    <property type="entry name" value="BRO1_sf"/>
</dbReference>
<dbReference type="PANTHER" id="PTHR23031">
    <property type="entry name" value="RHOPHILIN"/>
    <property type="match status" value="1"/>
</dbReference>
<dbReference type="Pfam" id="PF03097">
    <property type="entry name" value="BRO1"/>
    <property type="match status" value="1"/>
</dbReference>
<dbReference type="PROSITE" id="PS51180">
    <property type="entry name" value="BRO1"/>
    <property type="match status" value="1"/>
</dbReference>
<feature type="domain" description="BRO1" evidence="1">
    <location>
        <begin position="276"/>
        <end position="554"/>
    </location>
</feature>
<accession>A0ABU6RJM1</accession>